<dbReference type="Proteomes" id="UP001597045">
    <property type="component" value="Unassembled WGS sequence"/>
</dbReference>
<organism evidence="2 3">
    <name type="scientific">Kibdelosporangium lantanae</name>
    <dbReference type="NCBI Taxonomy" id="1497396"/>
    <lineage>
        <taxon>Bacteria</taxon>
        <taxon>Bacillati</taxon>
        <taxon>Actinomycetota</taxon>
        <taxon>Actinomycetes</taxon>
        <taxon>Pseudonocardiales</taxon>
        <taxon>Pseudonocardiaceae</taxon>
        <taxon>Kibdelosporangium</taxon>
    </lineage>
</organism>
<dbReference type="Pfam" id="PF13460">
    <property type="entry name" value="NAD_binding_10"/>
    <property type="match status" value="1"/>
</dbReference>
<evidence type="ECO:0000259" key="1">
    <source>
        <dbReference type="Pfam" id="PF13460"/>
    </source>
</evidence>
<dbReference type="SUPFAM" id="SSF51735">
    <property type="entry name" value="NAD(P)-binding Rossmann-fold domains"/>
    <property type="match status" value="1"/>
</dbReference>
<evidence type="ECO:0000313" key="3">
    <source>
        <dbReference type="Proteomes" id="UP001597045"/>
    </source>
</evidence>
<dbReference type="InterPro" id="IPR036291">
    <property type="entry name" value="NAD(P)-bd_dom_sf"/>
</dbReference>
<dbReference type="PANTHER" id="PTHR43162:SF1">
    <property type="entry name" value="PRESTALK A DIFFERENTIATION PROTEIN A"/>
    <property type="match status" value="1"/>
</dbReference>
<dbReference type="EMBL" id="JBHTIS010000292">
    <property type="protein sequence ID" value="MFD1045418.1"/>
    <property type="molecule type" value="Genomic_DNA"/>
</dbReference>
<sequence>MTVLVTGATGNVGRNVLQQLLAEGVSVRATSRNPASLPSGVDGHAADLTDPGSFESALVGVDKVFLFPSPQGVHGFVAAAKAAGVRHVVVLSSSSVVGDDTSNPIARMHVTVEKAVEDSGIAWTFVRPGGFATNTLRWAPAIKDDGGVRLPYAQGNIASIHEADIAAVAVAALLNDGHEGKAYKLTGPESISQARQVALIGEAIGRPLWVEDLVGEEARAELMTWFGPYGTPEIVETMLGYLKSQVGQAAEVLTTVEEVTGRPARTFAEWAVDHKADFS</sequence>
<protein>
    <submittedName>
        <fullName evidence="2">NAD(P)H-binding protein</fullName>
    </submittedName>
</protein>
<keyword evidence="3" id="KW-1185">Reference proteome</keyword>
<evidence type="ECO:0000313" key="2">
    <source>
        <dbReference type="EMBL" id="MFD1045418.1"/>
    </source>
</evidence>
<dbReference type="InterPro" id="IPR051604">
    <property type="entry name" value="Ergot_Alk_Oxidoreductase"/>
</dbReference>
<gene>
    <name evidence="2" type="ORF">ACFQ1S_07360</name>
</gene>
<name>A0ABW3M5T7_9PSEU</name>
<proteinExistence type="predicted"/>
<reference evidence="3" key="1">
    <citation type="journal article" date="2019" name="Int. J. Syst. Evol. Microbiol.">
        <title>The Global Catalogue of Microorganisms (GCM) 10K type strain sequencing project: providing services to taxonomists for standard genome sequencing and annotation.</title>
        <authorList>
            <consortium name="The Broad Institute Genomics Platform"/>
            <consortium name="The Broad Institute Genome Sequencing Center for Infectious Disease"/>
            <person name="Wu L."/>
            <person name="Ma J."/>
        </authorList>
    </citation>
    <scope>NUCLEOTIDE SEQUENCE [LARGE SCALE GENOMIC DNA]</scope>
    <source>
        <strain evidence="3">JCM 31486</strain>
    </source>
</reference>
<accession>A0ABW3M5T7</accession>
<dbReference type="Gene3D" id="3.40.50.720">
    <property type="entry name" value="NAD(P)-binding Rossmann-like Domain"/>
    <property type="match status" value="1"/>
</dbReference>
<dbReference type="InterPro" id="IPR016040">
    <property type="entry name" value="NAD(P)-bd_dom"/>
</dbReference>
<comment type="caution">
    <text evidence="2">The sequence shown here is derived from an EMBL/GenBank/DDBJ whole genome shotgun (WGS) entry which is preliminary data.</text>
</comment>
<feature type="domain" description="NAD(P)-binding" evidence="1">
    <location>
        <begin position="7"/>
        <end position="175"/>
    </location>
</feature>
<dbReference type="PANTHER" id="PTHR43162">
    <property type="match status" value="1"/>
</dbReference>